<dbReference type="Proteomes" id="UP001597214">
    <property type="component" value="Unassembled WGS sequence"/>
</dbReference>
<feature type="coiled-coil region" evidence="1">
    <location>
        <begin position="126"/>
        <end position="153"/>
    </location>
</feature>
<dbReference type="EMBL" id="JBHUEM010000005">
    <property type="protein sequence ID" value="MFD1736238.1"/>
    <property type="molecule type" value="Genomic_DNA"/>
</dbReference>
<keyword evidence="1" id="KW-0175">Coiled coil</keyword>
<sequence length="169" mass="19798">MAEKERVSDRVYPDTIKRIQEIAADHENKADVYEALVHAYELLNMKKVSKVDNLTVPVYNLLMEPGGYYIELVDKCEKAIQTEQVECKVQFNVINNQLLEKMEQEKQFKLVIEEKDQLICNLNEVITNQEKKIHRLREEADLLEGMKKLLRSQGIQQTLFNDEESKKLS</sequence>
<keyword evidence="3" id="KW-1185">Reference proteome</keyword>
<reference evidence="3" key="1">
    <citation type="journal article" date="2019" name="Int. J. Syst. Evol. Microbiol.">
        <title>The Global Catalogue of Microorganisms (GCM) 10K type strain sequencing project: providing services to taxonomists for standard genome sequencing and annotation.</title>
        <authorList>
            <consortium name="The Broad Institute Genomics Platform"/>
            <consortium name="The Broad Institute Genome Sequencing Center for Infectious Disease"/>
            <person name="Wu L."/>
            <person name="Ma J."/>
        </authorList>
    </citation>
    <scope>NUCLEOTIDE SEQUENCE [LARGE SCALE GENOMIC DNA]</scope>
    <source>
        <strain evidence="3">CCUG 49339</strain>
    </source>
</reference>
<organism evidence="2 3">
    <name type="scientific">Bacillus salitolerans</name>
    <dbReference type="NCBI Taxonomy" id="1437434"/>
    <lineage>
        <taxon>Bacteria</taxon>
        <taxon>Bacillati</taxon>
        <taxon>Bacillota</taxon>
        <taxon>Bacilli</taxon>
        <taxon>Bacillales</taxon>
        <taxon>Bacillaceae</taxon>
        <taxon>Bacillus</taxon>
    </lineage>
</organism>
<comment type="caution">
    <text evidence="2">The sequence shown here is derived from an EMBL/GenBank/DDBJ whole genome shotgun (WGS) entry which is preliminary data.</text>
</comment>
<evidence type="ECO:0000313" key="2">
    <source>
        <dbReference type="EMBL" id="MFD1736238.1"/>
    </source>
</evidence>
<accession>A0ABW4LNG4</accession>
<proteinExistence type="predicted"/>
<evidence type="ECO:0000313" key="3">
    <source>
        <dbReference type="Proteomes" id="UP001597214"/>
    </source>
</evidence>
<gene>
    <name evidence="2" type="ORF">ACFSCX_06625</name>
</gene>
<protein>
    <submittedName>
        <fullName evidence="2">Uncharacterized protein</fullName>
    </submittedName>
</protein>
<name>A0ABW4LNG4_9BACI</name>
<evidence type="ECO:0000256" key="1">
    <source>
        <dbReference type="SAM" id="Coils"/>
    </source>
</evidence>
<dbReference type="RefSeq" id="WP_377927385.1">
    <property type="nucleotide sequence ID" value="NZ_JBHUEM010000005.1"/>
</dbReference>